<proteinExistence type="predicted"/>
<keyword evidence="1" id="KW-1133">Transmembrane helix</keyword>
<gene>
    <name evidence="2" type="ORF">POCTA_138.1.T1440112</name>
</gene>
<dbReference type="Proteomes" id="UP000683925">
    <property type="component" value="Unassembled WGS sequence"/>
</dbReference>
<keyword evidence="1" id="KW-0812">Transmembrane</keyword>
<feature type="transmembrane region" description="Helical" evidence="1">
    <location>
        <begin position="19"/>
        <end position="38"/>
    </location>
</feature>
<accession>A0A8S1Y643</accession>
<keyword evidence="1" id="KW-0472">Membrane</keyword>
<comment type="caution">
    <text evidence="2">The sequence shown here is derived from an EMBL/GenBank/DDBJ whole genome shotgun (WGS) entry which is preliminary data.</text>
</comment>
<dbReference type="EMBL" id="CAJJDP010000145">
    <property type="protein sequence ID" value="CAD8208537.1"/>
    <property type="molecule type" value="Genomic_DNA"/>
</dbReference>
<evidence type="ECO:0000256" key="1">
    <source>
        <dbReference type="SAM" id="Phobius"/>
    </source>
</evidence>
<evidence type="ECO:0000313" key="3">
    <source>
        <dbReference type="Proteomes" id="UP000683925"/>
    </source>
</evidence>
<protein>
    <submittedName>
        <fullName evidence="2">Uncharacterized protein</fullName>
    </submittedName>
</protein>
<organism evidence="2 3">
    <name type="scientific">Paramecium octaurelia</name>
    <dbReference type="NCBI Taxonomy" id="43137"/>
    <lineage>
        <taxon>Eukaryota</taxon>
        <taxon>Sar</taxon>
        <taxon>Alveolata</taxon>
        <taxon>Ciliophora</taxon>
        <taxon>Intramacronucleata</taxon>
        <taxon>Oligohymenophorea</taxon>
        <taxon>Peniculida</taxon>
        <taxon>Parameciidae</taxon>
        <taxon>Paramecium</taxon>
    </lineage>
</organism>
<reference evidence="2" key="1">
    <citation type="submission" date="2021-01" db="EMBL/GenBank/DDBJ databases">
        <authorList>
            <consortium name="Genoscope - CEA"/>
            <person name="William W."/>
        </authorList>
    </citation>
    <scope>NUCLEOTIDE SEQUENCE</scope>
</reference>
<name>A0A8S1Y643_PAROT</name>
<sequence>MILQIGLLNNQTEVSNPLIFFWVILILIFQGQQYLLYYQFRFQEVMASQTKANKFKG</sequence>
<evidence type="ECO:0000313" key="2">
    <source>
        <dbReference type="EMBL" id="CAD8208537.1"/>
    </source>
</evidence>
<dbReference type="AlphaFoldDB" id="A0A8S1Y643"/>
<keyword evidence="3" id="KW-1185">Reference proteome</keyword>